<dbReference type="Gene3D" id="2.60.120.260">
    <property type="entry name" value="Galactose-binding domain-like"/>
    <property type="match status" value="1"/>
</dbReference>
<dbReference type="PANTHER" id="PTHR43056">
    <property type="entry name" value="PEPTIDASE S9 PROLYL OLIGOPEPTIDASE"/>
    <property type="match status" value="1"/>
</dbReference>
<dbReference type="AlphaFoldDB" id="A0A8E0V4M5"/>
<dbReference type="InterPro" id="IPR000383">
    <property type="entry name" value="Xaa-Pro-like_dom"/>
</dbReference>
<dbReference type="InterPro" id="IPR005674">
    <property type="entry name" value="CocE/Ser_esterase"/>
</dbReference>
<dbReference type="InterPro" id="IPR029058">
    <property type="entry name" value="AB_hydrolase_fold"/>
</dbReference>
<sequence length="610" mass="67411">MPSPTFSEQIIYQPAKAPEEPGTAYAGFKPSSIMLPKGHQRTSECRALPIDLIWDRDVMLPMRDGVRIAADIFRPANATAPLPALMAWSPYGKTGAGNSSPSEDFGPYLNLSGVISLDIIPHRAGVPKSQLSGYEKWEAPDPAEWCRRGYAVVNVDARGVFDSEGDIRWLGTGEGQDGFDAVEAVAGLPWCSGRVALVGNSWLAMAQWFIAAERPPHLTCIAPLEGATDFYRETLCRGGVPFTPFWDMLRSCLSGRNRVEDPVAMVARYPTWNSYWADKRARLEQITIPAYILASYSTMIHTEGSFRGFTDLASSQKWLTVHATQEWYDLYSQERIEDLALFLGRYLKDEENGWESTPRVRAAILPFNKPALTNVPYSAWPPTETVYQTLYLHAGGLLSAHPDHRPGSSIVYPADIAGTQSGNDPGELEFVYTFTAPRALLGHSKAVLYMSAPDHNDLDVFVQLRKADMHGTILEHLNIPLDALQLASIDNVEQINPLKYLGPTGILRASHRQLDPSLSEAFRPVCAHDKEDKIPPGQVVRLEIALWPAGIAFEPGESLILRIGGHPQVLPEFSTLSGKWTTLNRGSHVVYCGGEYQSHLCLPFLDNQAS</sequence>
<comment type="caution">
    <text evidence="5">The sequence shown here is derived from an EMBL/GenBank/DDBJ whole genome shotgun (WGS) entry which is preliminary data.</text>
</comment>
<dbReference type="InterPro" id="IPR008979">
    <property type="entry name" value="Galactose-bd-like_sf"/>
</dbReference>
<name>A0A8E0V4M5_9EURO</name>
<keyword evidence="2" id="KW-0119">Carbohydrate metabolism</keyword>
<reference evidence="5" key="2">
    <citation type="submission" date="2021-01" db="EMBL/GenBank/DDBJ databases">
        <title>Pan-genome distribution and transcriptional activeness of fungal secondary metabolism genes in Aspergillus section Fumigati.</title>
        <authorList>
            <person name="Takahashi H."/>
            <person name="Umemura M."/>
            <person name="Ninomiya A."/>
            <person name="Kusuya Y."/>
            <person name="Urayama S."/>
            <person name="Shimizu M."/>
            <person name="Watanabe A."/>
            <person name="Kamei K."/>
            <person name="Yaguchi T."/>
            <person name="Hagiwara D."/>
        </authorList>
    </citation>
    <scope>NUCLEOTIDE SEQUENCE</scope>
    <source>
        <strain evidence="5">IFM 46973</strain>
    </source>
</reference>
<dbReference type="InterPro" id="IPR013736">
    <property type="entry name" value="Xaa-Pro_dipept_C"/>
</dbReference>
<dbReference type="NCBIfam" id="TIGR00976">
    <property type="entry name" value="CocE_NonD"/>
    <property type="match status" value="1"/>
</dbReference>
<dbReference type="GO" id="GO:0008239">
    <property type="term" value="F:dipeptidyl-peptidase activity"/>
    <property type="evidence" value="ECO:0007669"/>
    <property type="project" value="InterPro"/>
</dbReference>
<dbReference type="SUPFAM" id="SSF49785">
    <property type="entry name" value="Galactose-binding domain-like"/>
    <property type="match status" value="1"/>
</dbReference>
<protein>
    <recommendedName>
        <fullName evidence="4">Xaa-Pro dipeptidyl-peptidase C-terminal domain-containing protein</fullName>
    </recommendedName>
</protein>
<dbReference type="Pfam" id="PF02129">
    <property type="entry name" value="Peptidase_S15"/>
    <property type="match status" value="1"/>
</dbReference>
<accession>A0A8E0V4M5</accession>
<organism evidence="5 6">
    <name type="scientific">Aspergillus udagawae</name>
    <dbReference type="NCBI Taxonomy" id="91492"/>
    <lineage>
        <taxon>Eukaryota</taxon>
        <taxon>Fungi</taxon>
        <taxon>Dikarya</taxon>
        <taxon>Ascomycota</taxon>
        <taxon>Pezizomycotina</taxon>
        <taxon>Eurotiomycetes</taxon>
        <taxon>Eurotiomycetidae</taxon>
        <taxon>Eurotiales</taxon>
        <taxon>Aspergillaceae</taxon>
        <taxon>Aspergillus</taxon>
        <taxon>Aspergillus subgen. Fumigati</taxon>
    </lineage>
</organism>
<feature type="domain" description="Xaa-Pro dipeptidyl-peptidase C-terminal" evidence="4">
    <location>
        <begin position="340"/>
        <end position="601"/>
    </location>
</feature>
<dbReference type="Pfam" id="PF08530">
    <property type="entry name" value="PepX_C"/>
    <property type="match status" value="1"/>
</dbReference>
<evidence type="ECO:0000256" key="3">
    <source>
        <dbReference type="ARBA" id="ARBA00023326"/>
    </source>
</evidence>
<proteinExistence type="predicted"/>
<evidence type="ECO:0000256" key="2">
    <source>
        <dbReference type="ARBA" id="ARBA00023277"/>
    </source>
</evidence>
<dbReference type="GO" id="GO:0000272">
    <property type="term" value="P:polysaccharide catabolic process"/>
    <property type="evidence" value="ECO:0007669"/>
    <property type="project" value="UniProtKB-KW"/>
</dbReference>
<dbReference type="Proteomes" id="UP000036893">
    <property type="component" value="Unassembled WGS sequence"/>
</dbReference>
<dbReference type="RefSeq" id="XP_043150996.1">
    <property type="nucleotide sequence ID" value="XM_043295061.1"/>
</dbReference>
<evidence type="ECO:0000313" key="5">
    <source>
        <dbReference type="EMBL" id="GIC93730.1"/>
    </source>
</evidence>
<reference evidence="5" key="1">
    <citation type="journal article" date="2015" name="Genome Announc.">
        <title>Draft Genome Sequence of the Pathogenic Filamentous Fungus Aspergillus udagawae Strain IFM 46973T.</title>
        <authorList>
            <person name="Kusuya Y."/>
            <person name="Takahashi-Nakaguchi A."/>
            <person name="Takahashi H."/>
            <person name="Yaguchi T."/>
        </authorList>
    </citation>
    <scope>NUCLEOTIDE SEQUENCE</scope>
    <source>
        <strain evidence="5">IFM 46973</strain>
    </source>
</reference>
<dbReference type="InterPro" id="IPR050585">
    <property type="entry name" value="Xaa-Pro_dipeptidyl-ppase/CocE"/>
</dbReference>
<dbReference type="SUPFAM" id="SSF53474">
    <property type="entry name" value="alpha/beta-Hydrolases"/>
    <property type="match status" value="1"/>
</dbReference>
<evidence type="ECO:0000259" key="4">
    <source>
        <dbReference type="SMART" id="SM00939"/>
    </source>
</evidence>
<dbReference type="GeneID" id="66997695"/>
<dbReference type="EMBL" id="BBXM02000008">
    <property type="protein sequence ID" value="GIC93730.1"/>
    <property type="molecule type" value="Genomic_DNA"/>
</dbReference>
<keyword evidence="3" id="KW-0624">Polysaccharide degradation</keyword>
<evidence type="ECO:0000313" key="6">
    <source>
        <dbReference type="Proteomes" id="UP000036893"/>
    </source>
</evidence>
<dbReference type="Gene3D" id="3.40.50.1820">
    <property type="entry name" value="alpha/beta hydrolase"/>
    <property type="match status" value="1"/>
</dbReference>
<gene>
    <name evidence="5" type="ORF">Aud_010218</name>
</gene>
<evidence type="ECO:0000256" key="1">
    <source>
        <dbReference type="ARBA" id="ARBA00022801"/>
    </source>
</evidence>
<dbReference type="PANTHER" id="PTHR43056:SF10">
    <property type="entry name" value="COCE_NOND FAMILY, PUTATIVE (AFU_ORTHOLOGUE AFUA_7G00600)-RELATED"/>
    <property type="match status" value="1"/>
</dbReference>
<keyword evidence="1" id="KW-0378">Hydrolase</keyword>
<dbReference type="SMART" id="SM00939">
    <property type="entry name" value="PepX_C"/>
    <property type="match status" value="1"/>
</dbReference>
<dbReference type="Gene3D" id="1.10.3020.20">
    <property type="match status" value="1"/>
</dbReference>